<dbReference type="InterPro" id="IPR050287">
    <property type="entry name" value="MTA/SAH_deaminase"/>
</dbReference>
<feature type="binding site" evidence="4">
    <location>
        <position position="312"/>
    </location>
    <ligand>
        <name>Zn(2+)</name>
        <dbReference type="ChEBI" id="CHEBI:29105"/>
    </ligand>
</feature>
<evidence type="ECO:0000259" key="5">
    <source>
        <dbReference type="Pfam" id="PF01979"/>
    </source>
</evidence>
<feature type="binding site" evidence="4">
    <location>
        <position position="65"/>
    </location>
    <ligand>
        <name>Zn(2+)</name>
        <dbReference type="ChEBI" id="CHEBI:29105"/>
    </ligand>
</feature>
<comment type="cofactor">
    <cofactor evidence="4">
        <name>Zn(2+)</name>
        <dbReference type="ChEBI" id="CHEBI:29105"/>
    </cofactor>
    <text evidence="4">Binds 1 zinc ion per subunit.</text>
</comment>
<comment type="caution">
    <text evidence="4">Lacks conserved residue(s) required for the propagation of feature annotation.</text>
</comment>
<comment type="similarity">
    <text evidence="4">Belongs to the metallo-dependent hydrolases superfamily. MTA/SAH deaminase family.</text>
</comment>
<feature type="binding site" evidence="4">
    <location>
        <position position="94"/>
    </location>
    <ligand>
        <name>substrate</name>
    </ligand>
</feature>
<keyword evidence="3 4" id="KW-0862">Zinc</keyword>
<feature type="binding site" evidence="4">
    <location>
        <position position="184"/>
    </location>
    <ligand>
        <name>substrate</name>
    </ligand>
</feature>
<dbReference type="GO" id="GO:0050270">
    <property type="term" value="F:S-adenosylhomocysteine deaminase activity"/>
    <property type="evidence" value="ECO:0007669"/>
    <property type="project" value="UniProtKB-UniRule"/>
</dbReference>
<proteinExistence type="inferred from homology"/>
<dbReference type="EC" id="3.5.4.28" evidence="4"/>
<dbReference type="SUPFAM" id="SSF51338">
    <property type="entry name" value="Composite domain of metallo-dependent hydrolases"/>
    <property type="match status" value="1"/>
</dbReference>
<dbReference type="Proteomes" id="UP000268446">
    <property type="component" value="Unassembled WGS sequence"/>
</dbReference>
<evidence type="ECO:0000256" key="1">
    <source>
        <dbReference type="ARBA" id="ARBA00022723"/>
    </source>
</evidence>
<dbReference type="InterPro" id="IPR011059">
    <property type="entry name" value="Metal-dep_hydrolase_composite"/>
</dbReference>
<dbReference type="GO" id="GO:0090614">
    <property type="term" value="F:5'-methylthioadenosine deaminase activity"/>
    <property type="evidence" value="ECO:0007669"/>
    <property type="project" value="UniProtKB-UniRule"/>
</dbReference>
<dbReference type="CDD" id="cd01298">
    <property type="entry name" value="ATZ_TRZ_like"/>
    <property type="match status" value="1"/>
</dbReference>
<evidence type="ECO:0000256" key="2">
    <source>
        <dbReference type="ARBA" id="ARBA00022801"/>
    </source>
</evidence>
<keyword evidence="2 4" id="KW-0378">Hydrolase</keyword>
<feature type="domain" description="Amidohydrolase-related" evidence="5">
    <location>
        <begin position="56"/>
        <end position="416"/>
    </location>
</feature>
<dbReference type="HAMAP" id="MF_01281">
    <property type="entry name" value="MTA_SAH_deamin"/>
    <property type="match status" value="1"/>
</dbReference>
<evidence type="ECO:0000256" key="3">
    <source>
        <dbReference type="ARBA" id="ARBA00022833"/>
    </source>
</evidence>
<dbReference type="Gene3D" id="2.30.40.10">
    <property type="entry name" value="Urease, subunit C, domain 1"/>
    <property type="match status" value="1"/>
</dbReference>
<dbReference type="AlphaFoldDB" id="A0A497EX99"/>
<comment type="function">
    <text evidence="4">Catalyzes the deamination of 5-methylthioadenosine and S-adenosyl-L-homocysteine into 5-methylthioinosine and S-inosyl-L-homocysteine, respectively. Is also able to deaminate adenosine.</text>
</comment>
<dbReference type="InterPro" id="IPR006680">
    <property type="entry name" value="Amidohydro-rel"/>
</dbReference>
<feature type="binding site" evidence="4">
    <location>
        <position position="220"/>
    </location>
    <ligand>
        <name>Zn(2+)</name>
        <dbReference type="ChEBI" id="CHEBI:29105"/>
    </ligand>
</feature>
<dbReference type="InterPro" id="IPR032466">
    <property type="entry name" value="Metal_Hydrolase"/>
</dbReference>
<dbReference type="PANTHER" id="PTHR43794">
    <property type="entry name" value="AMINOHYDROLASE SSNA-RELATED"/>
    <property type="match status" value="1"/>
</dbReference>
<name>A0A497EX99_9CREN</name>
<accession>A0A497EX99</accession>
<dbReference type="EMBL" id="QMQZ01000027">
    <property type="protein sequence ID" value="RLE51845.1"/>
    <property type="molecule type" value="Genomic_DNA"/>
</dbReference>
<protein>
    <recommendedName>
        <fullName evidence="4">5-methylthioadenosine/S-adenosylhomocysteine deaminase</fullName>
        <shortName evidence="4">MTA/SAH deaminase</shortName>
        <ecNumber evidence="4">3.5.4.28</ecNumber>
        <ecNumber evidence="4">3.5.4.31</ecNumber>
    </recommendedName>
</protein>
<organism evidence="6 7">
    <name type="scientific">Thermoproteota archaeon</name>
    <dbReference type="NCBI Taxonomy" id="2056631"/>
    <lineage>
        <taxon>Archaea</taxon>
        <taxon>Thermoproteota</taxon>
    </lineage>
</organism>
<evidence type="ECO:0000313" key="7">
    <source>
        <dbReference type="Proteomes" id="UP000268446"/>
    </source>
</evidence>
<reference evidence="6 7" key="1">
    <citation type="submission" date="2018-06" db="EMBL/GenBank/DDBJ databases">
        <title>Extensive metabolic versatility and redundancy in microbially diverse, dynamic hydrothermal sediments.</title>
        <authorList>
            <person name="Dombrowski N."/>
            <person name="Teske A."/>
            <person name="Baker B.J."/>
        </authorList>
    </citation>
    <scope>NUCLEOTIDE SEQUENCE [LARGE SCALE GENOMIC DNA]</scope>
    <source>
        <strain evidence="6">B29_G17</strain>
    </source>
</reference>
<sequence length="449" mass="50366">MEYIVKAKSIVTMSELGVIRGGAVVVEGSEIIDVGKYSKLKTKYSRYEEIDASNCVVIPGLINAHTHMAMSLLRGYADDLMLHEWLEKWIWPLESKMNSRDIYIGALLASVEAARMGTTTLNTMYHYSPDYNEARAVLEVGLRGVISHVCFSWRKDEDFKQLDHLIKHWHGKENWRIRAAISPHAPYTVDPDYMVELREYADNVNKDVKEDYERVIWHIHLAETKNEVDLVKQKFNVNVEEGVVKYLYDLKVLKEDVVAAHCVWLTSKDIEALKKANVKVVHNPASNLKLASGISPVPKLLSEGITVALGTDSACSSNSLDMFEAVKLAALLHKGTTLNPTVIPAEAALKMATVSGARALSWSSQIGMIKPGMKADFVIIDFNKPHLKPLFNEVSHLVYAVKSLDVRDVVVDGKFVVENGELKTIDEEWVMKEAEKVKESLLARLHGDN</sequence>
<dbReference type="EC" id="3.5.4.31" evidence="4"/>
<keyword evidence="1 4" id="KW-0479">Metal-binding</keyword>
<feature type="binding site" evidence="4">
    <location>
        <position position="223"/>
    </location>
    <ligand>
        <name>substrate</name>
    </ligand>
</feature>
<feature type="binding site" evidence="4">
    <location>
        <position position="67"/>
    </location>
    <ligand>
        <name>Zn(2+)</name>
        <dbReference type="ChEBI" id="CHEBI:29105"/>
    </ligand>
</feature>
<dbReference type="InterPro" id="IPR023512">
    <property type="entry name" value="Deaminase_MtaD/DadD"/>
</dbReference>
<comment type="catalytic activity">
    <reaction evidence="4">
        <text>S-methyl-5'-thioadenosine + H2O + H(+) = S-methyl-5'-thioinosine + NH4(+)</text>
        <dbReference type="Rhea" id="RHEA:25025"/>
        <dbReference type="ChEBI" id="CHEBI:15377"/>
        <dbReference type="ChEBI" id="CHEBI:15378"/>
        <dbReference type="ChEBI" id="CHEBI:17509"/>
        <dbReference type="ChEBI" id="CHEBI:28938"/>
        <dbReference type="ChEBI" id="CHEBI:48595"/>
        <dbReference type="EC" id="3.5.4.31"/>
    </reaction>
</comment>
<evidence type="ECO:0000256" key="4">
    <source>
        <dbReference type="HAMAP-Rule" id="MF_01281"/>
    </source>
</evidence>
<dbReference type="SUPFAM" id="SSF51556">
    <property type="entry name" value="Metallo-dependent hydrolases"/>
    <property type="match status" value="1"/>
</dbReference>
<evidence type="ECO:0000313" key="6">
    <source>
        <dbReference type="EMBL" id="RLE51845.1"/>
    </source>
</evidence>
<dbReference type="Gene3D" id="3.20.20.140">
    <property type="entry name" value="Metal-dependent hydrolases"/>
    <property type="match status" value="1"/>
</dbReference>
<comment type="caution">
    <text evidence="6">The sequence shown here is derived from an EMBL/GenBank/DDBJ whole genome shotgun (WGS) entry which is preliminary data.</text>
</comment>
<dbReference type="PANTHER" id="PTHR43794:SF11">
    <property type="entry name" value="AMIDOHYDROLASE-RELATED DOMAIN-CONTAINING PROTEIN"/>
    <property type="match status" value="1"/>
</dbReference>
<comment type="catalytic activity">
    <reaction evidence="4">
        <text>S-adenosyl-L-homocysteine + H2O + H(+) = S-inosyl-L-homocysteine + NH4(+)</text>
        <dbReference type="Rhea" id="RHEA:20716"/>
        <dbReference type="ChEBI" id="CHEBI:15377"/>
        <dbReference type="ChEBI" id="CHEBI:15378"/>
        <dbReference type="ChEBI" id="CHEBI:28938"/>
        <dbReference type="ChEBI" id="CHEBI:57856"/>
        <dbReference type="ChEBI" id="CHEBI:57985"/>
        <dbReference type="EC" id="3.5.4.28"/>
    </reaction>
</comment>
<gene>
    <name evidence="4" type="primary">mtaD</name>
    <name evidence="6" type="ORF">DRJ20_01340</name>
</gene>
<dbReference type="Pfam" id="PF01979">
    <property type="entry name" value="Amidohydro_1"/>
    <property type="match status" value="1"/>
</dbReference>
<dbReference type="GO" id="GO:0046872">
    <property type="term" value="F:metal ion binding"/>
    <property type="evidence" value="ECO:0007669"/>
    <property type="project" value="UniProtKB-KW"/>
</dbReference>
<feature type="binding site" evidence="4">
    <location>
        <position position="312"/>
    </location>
    <ligand>
        <name>substrate</name>
    </ligand>
</feature>
<dbReference type="FunFam" id="3.20.20.140:FF:000014">
    <property type="entry name" value="5-methylthioadenosine/S-adenosylhomocysteine deaminase"/>
    <property type="match status" value="1"/>
</dbReference>